<dbReference type="EMBL" id="HACG01046900">
    <property type="protein sequence ID" value="CEK93765.1"/>
    <property type="molecule type" value="Transcribed_RNA"/>
</dbReference>
<protein>
    <submittedName>
        <fullName evidence="1">Uncharacterized protein</fullName>
    </submittedName>
</protein>
<accession>A0A0B7BNL8</accession>
<evidence type="ECO:0000313" key="3">
    <source>
        <dbReference type="EMBL" id="CEK93768.1"/>
    </source>
</evidence>
<dbReference type="EMBL" id="HACG01046903">
    <property type="protein sequence ID" value="CEK93768.1"/>
    <property type="molecule type" value="Transcribed_RNA"/>
</dbReference>
<proteinExistence type="predicted"/>
<gene>
    <name evidence="1" type="primary">ORF197125</name>
    <name evidence="2" type="synonym">ORF197127</name>
    <name evidence="3" type="synonym">ORF197141</name>
</gene>
<dbReference type="EMBL" id="HACG01046901">
    <property type="protein sequence ID" value="CEK93766.1"/>
    <property type="molecule type" value="Transcribed_RNA"/>
</dbReference>
<reference evidence="1" key="1">
    <citation type="submission" date="2014-12" db="EMBL/GenBank/DDBJ databases">
        <title>Insight into the proteome of Arion vulgaris.</title>
        <authorList>
            <person name="Aradska J."/>
            <person name="Bulat T."/>
            <person name="Smidak R."/>
            <person name="Sarate P."/>
            <person name="Gangsoo J."/>
            <person name="Sialana F."/>
            <person name="Bilban M."/>
            <person name="Lubec G."/>
        </authorList>
    </citation>
    <scope>NUCLEOTIDE SEQUENCE</scope>
    <source>
        <tissue evidence="1">Skin</tissue>
    </source>
</reference>
<evidence type="ECO:0000313" key="1">
    <source>
        <dbReference type="EMBL" id="CEK93765.1"/>
    </source>
</evidence>
<organism evidence="1">
    <name type="scientific">Arion vulgaris</name>
    <dbReference type="NCBI Taxonomy" id="1028688"/>
    <lineage>
        <taxon>Eukaryota</taxon>
        <taxon>Metazoa</taxon>
        <taxon>Spiralia</taxon>
        <taxon>Lophotrochozoa</taxon>
        <taxon>Mollusca</taxon>
        <taxon>Gastropoda</taxon>
        <taxon>Heterobranchia</taxon>
        <taxon>Euthyneura</taxon>
        <taxon>Panpulmonata</taxon>
        <taxon>Eupulmonata</taxon>
        <taxon>Stylommatophora</taxon>
        <taxon>Helicina</taxon>
        <taxon>Arionoidea</taxon>
        <taxon>Arionidae</taxon>
        <taxon>Arion</taxon>
    </lineage>
</organism>
<name>A0A0B7BNL8_9EUPU</name>
<evidence type="ECO:0000313" key="2">
    <source>
        <dbReference type="EMBL" id="CEK93766.1"/>
    </source>
</evidence>
<sequence length="62" mass="7219">MIAQVTYMKMASAVDYWIHVATHLSVQTSYHGKLVAEEEYFKKTIIICLACHKKSMFRTHDN</sequence>
<dbReference type="AlphaFoldDB" id="A0A0B7BNL8"/>